<evidence type="ECO:0000313" key="2">
    <source>
        <dbReference type="Proteomes" id="UP001500212"/>
    </source>
</evidence>
<organism evidence="1 2">
    <name type="scientific">Actinoallomurus liliacearum</name>
    <dbReference type="NCBI Taxonomy" id="1080073"/>
    <lineage>
        <taxon>Bacteria</taxon>
        <taxon>Bacillati</taxon>
        <taxon>Actinomycetota</taxon>
        <taxon>Actinomycetes</taxon>
        <taxon>Streptosporangiales</taxon>
        <taxon>Thermomonosporaceae</taxon>
        <taxon>Actinoallomurus</taxon>
    </lineage>
</organism>
<evidence type="ECO:0000313" key="1">
    <source>
        <dbReference type="EMBL" id="GAA4608979.1"/>
    </source>
</evidence>
<proteinExistence type="predicted"/>
<comment type="caution">
    <text evidence="1">The sequence shown here is derived from an EMBL/GenBank/DDBJ whole genome shotgun (WGS) entry which is preliminary data.</text>
</comment>
<protein>
    <submittedName>
        <fullName evidence="1">Uncharacterized protein</fullName>
    </submittedName>
</protein>
<gene>
    <name evidence="1" type="ORF">GCM10023195_35750</name>
</gene>
<sequence>MAPMEGLHPAVQIEQVDTTDADLLAVIVRCLATTRLGAHFHGLSRRGQAVDLTLTEISRYPQVRVTEVHPPHGARLVFTGAGAQDLQLKAGDIFRGINPPT</sequence>
<keyword evidence="2" id="KW-1185">Reference proteome</keyword>
<name>A0ABP8TIJ9_9ACTN</name>
<reference evidence="2" key="1">
    <citation type="journal article" date="2019" name="Int. J. Syst. Evol. Microbiol.">
        <title>The Global Catalogue of Microorganisms (GCM) 10K type strain sequencing project: providing services to taxonomists for standard genome sequencing and annotation.</title>
        <authorList>
            <consortium name="The Broad Institute Genomics Platform"/>
            <consortium name="The Broad Institute Genome Sequencing Center for Infectious Disease"/>
            <person name="Wu L."/>
            <person name="Ma J."/>
        </authorList>
    </citation>
    <scope>NUCLEOTIDE SEQUENCE [LARGE SCALE GENOMIC DNA]</scope>
    <source>
        <strain evidence="2">JCM 17938</strain>
    </source>
</reference>
<accession>A0ABP8TIJ9</accession>
<dbReference type="Proteomes" id="UP001500212">
    <property type="component" value="Unassembled WGS sequence"/>
</dbReference>
<dbReference type="EMBL" id="BAABHJ010000008">
    <property type="protein sequence ID" value="GAA4608979.1"/>
    <property type="molecule type" value="Genomic_DNA"/>
</dbReference>